<evidence type="ECO:0000256" key="6">
    <source>
        <dbReference type="ARBA" id="ARBA00022777"/>
    </source>
</evidence>
<accession>A0A5P9JWX2</accession>
<dbReference type="EC" id="2.7.13.3" evidence="2"/>
<comment type="catalytic activity">
    <reaction evidence="1">
        <text>ATP + protein L-histidine = ADP + protein N-phospho-L-histidine.</text>
        <dbReference type="EC" id="2.7.13.3"/>
    </reaction>
</comment>
<dbReference type="KEGG" id="mico:GDR74_12270"/>
<dbReference type="GO" id="GO:0004673">
    <property type="term" value="F:protein histidine kinase activity"/>
    <property type="evidence" value="ECO:0007669"/>
    <property type="project" value="UniProtKB-EC"/>
</dbReference>
<evidence type="ECO:0000256" key="4">
    <source>
        <dbReference type="ARBA" id="ARBA00022679"/>
    </source>
</evidence>
<reference evidence="8 9" key="1">
    <citation type="submission" date="2019-10" db="EMBL/GenBank/DDBJ databases">
        <title>Isolation, Identification of Microvirga thermotolerans HR1, a novel thermophilic bacterium and Comparative Genomics of the genus Microvirga.</title>
        <authorList>
            <person name="Li J."/>
            <person name="Zhang W."/>
            <person name="Lin M."/>
            <person name="Wang J."/>
        </authorList>
    </citation>
    <scope>NUCLEOTIDE SEQUENCE [LARGE SCALE GENOMIC DNA]</scope>
    <source>
        <strain evidence="8 9">HR1</strain>
    </source>
</reference>
<name>A0A5P9JWX2_9HYPH</name>
<dbReference type="InterPro" id="IPR036890">
    <property type="entry name" value="HATPase_C_sf"/>
</dbReference>
<dbReference type="AlphaFoldDB" id="A0A5P9JWX2"/>
<dbReference type="EMBL" id="CP045423">
    <property type="protein sequence ID" value="QFU16933.1"/>
    <property type="molecule type" value="Genomic_DNA"/>
</dbReference>
<keyword evidence="5" id="KW-0547">Nucleotide-binding</keyword>
<protein>
    <recommendedName>
        <fullName evidence="2">histidine kinase</fullName>
        <ecNumber evidence="2">2.7.13.3</ecNumber>
    </recommendedName>
</protein>
<evidence type="ECO:0000256" key="7">
    <source>
        <dbReference type="ARBA" id="ARBA00022840"/>
    </source>
</evidence>
<evidence type="ECO:0000313" key="9">
    <source>
        <dbReference type="Proteomes" id="UP000325614"/>
    </source>
</evidence>
<evidence type="ECO:0000313" key="8">
    <source>
        <dbReference type="EMBL" id="QFU16933.1"/>
    </source>
</evidence>
<evidence type="ECO:0000256" key="3">
    <source>
        <dbReference type="ARBA" id="ARBA00022553"/>
    </source>
</evidence>
<keyword evidence="3" id="KW-0597">Phosphoprotein</keyword>
<dbReference type="Gene3D" id="3.30.565.10">
    <property type="entry name" value="Histidine kinase-like ATPase, C-terminal domain"/>
    <property type="match status" value="1"/>
</dbReference>
<dbReference type="PANTHER" id="PTHR41523">
    <property type="entry name" value="TWO-COMPONENT SYSTEM SENSOR PROTEIN"/>
    <property type="match status" value="1"/>
</dbReference>
<dbReference type="PANTHER" id="PTHR41523:SF7">
    <property type="entry name" value="HISTIDINE KINASE"/>
    <property type="match status" value="1"/>
</dbReference>
<sequence length="149" mass="16366">MSGDYWQTASLEAILKAQLKAHLRGKHPRVSLTGPRVDLSADLAIPFSMALHELSVNAVLHGALSVRTGGVSVAWDVFAAPHGRKLRLTWREHDGPLVRPPAHRGFGLVLLQEVLPKQCSAGVEIAFEPEGLQAAFEMPLIERRQVSFY</sequence>
<keyword evidence="9" id="KW-1185">Reference proteome</keyword>
<evidence type="ECO:0000256" key="5">
    <source>
        <dbReference type="ARBA" id="ARBA00022741"/>
    </source>
</evidence>
<dbReference type="RefSeq" id="WP_152586569.1">
    <property type="nucleotide sequence ID" value="NZ_CP045423.1"/>
</dbReference>
<keyword evidence="6" id="KW-0418">Kinase</keyword>
<evidence type="ECO:0000256" key="2">
    <source>
        <dbReference type="ARBA" id="ARBA00012438"/>
    </source>
</evidence>
<dbReference type="Proteomes" id="UP000325614">
    <property type="component" value="Chromosome"/>
</dbReference>
<evidence type="ECO:0000256" key="1">
    <source>
        <dbReference type="ARBA" id="ARBA00000085"/>
    </source>
</evidence>
<keyword evidence="7" id="KW-0067">ATP-binding</keyword>
<gene>
    <name evidence="8" type="ORF">GDR74_12270</name>
</gene>
<organism evidence="8 9">
    <name type="scientific">Microvirga thermotolerans</name>
    <dbReference type="NCBI Taxonomy" id="2651334"/>
    <lineage>
        <taxon>Bacteria</taxon>
        <taxon>Pseudomonadati</taxon>
        <taxon>Pseudomonadota</taxon>
        <taxon>Alphaproteobacteria</taxon>
        <taxon>Hyphomicrobiales</taxon>
        <taxon>Methylobacteriaceae</taxon>
        <taxon>Microvirga</taxon>
    </lineage>
</organism>
<keyword evidence="4" id="KW-0808">Transferase</keyword>
<proteinExistence type="predicted"/>
<dbReference type="GO" id="GO:0005524">
    <property type="term" value="F:ATP binding"/>
    <property type="evidence" value="ECO:0007669"/>
    <property type="project" value="UniProtKB-KW"/>
</dbReference>